<reference evidence="1" key="1">
    <citation type="submission" date="2014-11" db="EMBL/GenBank/DDBJ databases">
        <authorList>
            <person name="Amaro Gonzalez C."/>
        </authorList>
    </citation>
    <scope>NUCLEOTIDE SEQUENCE</scope>
</reference>
<name>A0A0E9VCP4_ANGAN</name>
<dbReference type="EMBL" id="GBXM01032760">
    <property type="protein sequence ID" value="JAH75817.1"/>
    <property type="molecule type" value="Transcribed_RNA"/>
</dbReference>
<organism evidence="1">
    <name type="scientific">Anguilla anguilla</name>
    <name type="common">European freshwater eel</name>
    <name type="synonym">Muraena anguilla</name>
    <dbReference type="NCBI Taxonomy" id="7936"/>
    <lineage>
        <taxon>Eukaryota</taxon>
        <taxon>Metazoa</taxon>
        <taxon>Chordata</taxon>
        <taxon>Craniata</taxon>
        <taxon>Vertebrata</taxon>
        <taxon>Euteleostomi</taxon>
        <taxon>Actinopterygii</taxon>
        <taxon>Neopterygii</taxon>
        <taxon>Teleostei</taxon>
        <taxon>Anguilliformes</taxon>
        <taxon>Anguillidae</taxon>
        <taxon>Anguilla</taxon>
    </lineage>
</organism>
<dbReference type="AlphaFoldDB" id="A0A0E9VCP4"/>
<reference evidence="1" key="2">
    <citation type="journal article" date="2015" name="Fish Shellfish Immunol.">
        <title>Early steps in the European eel (Anguilla anguilla)-Vibrio vulnificus interaction in the gills: Role of the RtxA13 toxin.</title>
        <authorList>
            <person name="Callol A."/>
            <person name="Pajuelo D."/>
            <person name="Ebbesson L."/>
            <person name="Teles M."/>
            <person name="MacKenzie S."/>
            <person name="Amaro C."/>
        </authorList>
    </citation>
    <scope>NUCLEOTIDE SEQUENCE</scope>
</reference>
<sequence>MLLVSPKSASQTLARWYFSLTYSSYSKVAQLVNVMYPS</sequence>
<accession>A0A0E9VCP4</accession>
<proteinExistence type="predicted"/>
<protein>
    <submittedName>
        <fullName evidence="1">Uncharacterized protein</fullName>
    </submittedName>
</protein>
<evidence type="ECO:0000313" key="1">
    <source>
        <dbReference type="EMBL" id="JAH75817.1"/>
    </source>
</evidence>